<reference evidence="1 2" key="1">
    <citation type="submission" date="2020-10" db="EMBL/GenBank/DDBJ databases">
        <title>Complete genome sequence of Paludibaculum fermentans P105T, a facultatively anaerobic acidobacterium capable of dissimilatory Fe(III) reduction.</title>
        <authorList>
            <person name="Dedysh S.N."/>
            <person name="Beletsky A.V."/>
            <person name="Kulichevskaya I.S."/>
            <person name="Mardanov A.V."/>
            <person name="Ravin N.V."/>
        </authorList>
    </citation>
    <scope>NUCLEOTIDE SEQUENCE [LARGE SCALE GENOMIC DNA]</scope>
    <source>
        <strain evidence="1 2">P105</strain>
    </source>
</reference>
<keyword evidence="2" id="KW-1185">Reference proteome</keyword>
<protein>
    <submittedName>
        <fullName evidence="1">Uncharacterized protein</fullName>
    </submittedName>
</protein>
<gene>
    <name evidence="1" type="ORF">IRI77_04790</name>
</gene>
<proteinExistence type="predicted"/>
<dbReference type="AlphaFoldDB" id="A0A7S7NT32"/>
<dbReference type="RefSeq" id="WP_194450939.1">
    <property type="nucleotide sequence ID" value="NZ_CP063849.1"/>
</dbReference>
<dbReference type="KEGG" id="pfer:IRI77_04790"/>
<evidence type="ECO:0000313" key="1">
    <source>
        <dbReference type="EMBL" id="QOY89277.1"/>
    </source>
</evidence>
<organism evidence="1 2">
    <name type="scientific">Paludibaculum fermentans</name>
    <dbReference type="NCBI Taxonomy" id="1473598"/>
    <lineage>
        <taxon>Bacteria</taxon>
        <taxon>Pseudomonadati</taxon>
        <taxon>Acidobacteriota</taxon>
        <taxon>Terriglobia</taxon>
        <taxon>Bryobacterales</taxon>
        <taxon>Bryobacteraceae</taxon>
        <taxon>Paludibaculum</taxon>
    </lineage>
</organism>
<accession>A0A7S7NT32</accession>
<name>A0A7S7NT32_PALFE</name>
<dbReference type="Proteomes" id="UP000593892">
    <property type="component" value="Chromosome"/>
</dbReference>
<evidence type="ECO:0000313" key="2">
    <source>
        <dbReference type="Proteomes" id="UP000593892"/>
    </source>
</evidence>
<dbReference type="EMBL" id="CP063849">
    <property type="protein sequence ID" value="QOY89277.1"/>
    <property type="molecule type" value="Genomic_DNA"/>
</dbReference>
<sequence>MRPELSRRAFLTAAALSALPLEAAAKTLCGVPLEILKHGRSRRRYLRIHGDETTAAEALREHLRTARGTGFIVTNPKRNILIAGGLLDPNRMFSREGAERSYRRLNPKWTEAELTPALAWLDRERPKLIRTLLPPKGGLLFAVHNNARGYSMEEEIPISQQTSLPRRDAPHEFFLTTDPADYALLAKGPYNVLLQNEPKGDDDGSLSRLCGRLGVRYVNLEVAIGKLAEQKEMMAWLERTLPE</sequence>